<reference evidence="3" key="1">
    <citation type="submission" date="2021-11" db="EMBL/GenBank/DDBJ databases">
        <authorList>
            <person name="Herlambang A."/>
            <person name="Guo Y."/>
            <person name="Takashima Y."/>
            <person name="Nishizawa T."/>
        </authorList>
    </citation>
    <scope>NUCLEOTIDE SEQUENCE</scope>
    <source>
        <strain evidence="3">E1425</strain>
    </source>
</reference>
<keyword evidence="4" id="KW-1185">Reference proteome</keyword>
<feature type="region of interest" description="Disordered" evidence="2">
    <location>
        <begin position="1"/>
        <end position="28"/>
    </location>
</feature>
<feature type="compositionally biased region" description="Basic and acidic residues" evidence="2">
    <location>
        <begin position="339"/>
        <end position="350"/>
    </location>
</feature>
<dbReference type="AlphaFoldDB" id="A0A9P3LSS0"/>
<feature type="coiled-coil region" evidence="1">
    <location>
        <begin position="262"/>
        <end position="303"/>
    </location>
</feature>
<feature type="compositionally biased region" description="Low complexity" evidence="2">
    <location>
        <begin position="627"/>
        <end position="639"/>
    </location>
</feature>
<feature type="region of interest" description="Disordered" evidence="2">
    <location>
        <begin position="627"/>
        <end position="851"/>
    </location>
</feature>
<keyword evidence="1" id="KW-0175">Coiled coil</keyword>
<feature type="compositionally biased region" description="Polar residues" evidence="2">
    <location>
        <begin position="686"/>
        <end position="695"/>
    </location>
</feature>
<evidence type="ECO:0000313" key="4">
    <source>
        <dbReference type="Proteomes" id="UP000827284"/>
    </source>
</evidence>
<feature type="compositionally biased region" description="Polar residues" evidence="2">
    <location>
        <begin position="389"/>
        <end position="405"/>
    </location>
</feature>
<comment type="caution">
    <text evidence="3">The sequence shown here is derived from an EMBL/GenBank/DDBJ whole genome shotgun (WGS) entry which is preliminary data.</text>
</comment>
<dbReference type="SUPFAM" id="SSF57997">
    <property type="entry name" value="Tropomyosin"/>
    <property type="match status" value="1"/>
</dbReference>
<sequence length="864" mass="93470">MLSSPTRPSLERHQSFENTTPCPPYNHSQEDLLSVQKAAVVMAPSPASIASAVPDEDEIWAEFERIQDPMMLKEKFYEQHQHMRAQLDMAGRYGLSLQQDVEELQDAQVQSYAQIQSLQDENSMLKTRAHHAMDLSSQLSGSENEVRTLTTHNESLQRELDGCRKDLKSFRRELDSLVEQMTEMGSEVLDAKTKVSVYARRLTEVEQELSVTKEANVDLQVQLQTALDKQKQSQSSTAQVVKNIQSDLGKVLSDSGTIRSTLEELENRQVKCEDKVVEMMTNTKEYAHLLEEAQETIQTLRIESDMEGRGWAHQSPQTANWGYQARKSSSQLSTSGLEGDSREFSPHELDPNGWDHSIDDNGASNRGAQSLGMELGLGMTMHTEEWDRSQSALETQPKGSNISSPPSTPASYLCSAADSKHLTPATSPLAPSAFRNEKMPGPPPQPVQEQQPEQQPLVQKQQQPTPPMIHVPRKLSNASTSLTSELQLRLEEHTNLQTVLASPLSTATGGSSRPPWNPSVALENMLPSPTQQRSSRSTSRAASFSSRSSSRSVSLVNLQQLSSPGSSAPFRNGSSTSSTSSVTYQFLNHHQHPMMPSPQTSPHSASMPTSSLMDAIASQQGRSLLQNTASNNTSSNSSNHNRHQGASNTGSRPRSRTAAMTVERNLTPSGSSDLLSVTAKTKAKAQGSSSPTFNTSSRAANRGRSGAMGGGSSSPVPPEKPRVVQRSRASSTANPTTSHHQQQQQARRAAAEANRTAAAPPGSPIPRGTAHSRKTSTVAGGAGKAVLVSSTPPPARPSPASTKITPPSPPQKRDQAVVEPAGLKEGPEEPGQEKVSTEEISDLRPSAFSPVPVLLPLPEEAAAL</sequence>
<evidence type="ECO:0000256" key="1">
    <source>
        <dbReference type="SAM" id="Coils"/>
    </source>
</evidence>
<reference evidence="3" key="2">
    <citation type="journal article" date="2022" name="Microbiol. Resour. Announc.">
        <title>Whole-Genome Sequence of Entomortierella parvispora E1425, a Mucoromycotan Fungus Associated with Burkholderiaceae-Related Endosymbiotic Bacteria.</title>
        <authorList>
            <person name="Herlambang A."/>
            <person name="Guo Y."/>
            <person name="Takashima Y."/>
            <person name="Narisawa K."/>
            <person name="Ohta H."/>
            <person name="Nishizawa T."/>
        </authorList>
    </citation>
    <scope>NUCLEOTIDE SEQUENCE</scope>
    <source>
        <strain evidence="3">E1425</strain>
    </source>
</reference>
<feature type="compositionally biased region" description="Polar residues" evidence="2">
    <location>
        <begin position="664"/>
        <end position="679"/>
    </location>
</feature>
<feature type="region of interest" description="Disordered" evidence="2">
    <location>
        <begin position="384"/>
        <end position="474"/>
    </location>
</feature>
<dbReference type="Gene3D" id="1.10.287.1490">
    <property type="match status" value="1"/>
</dbReference>
<name>A0A9P3LSS0_9FUNG</name>
<evidence type="ECO:0000256" key="2">
    <source>
        <dbReference type="SAM" id="MobiDB-lite"/>
    </source>
</evidence>
<feature type="compositionally biased region" description="Low complexity" evidence="2">
    <location>
        <begin position="696"/>
        <end position="705"/>
    </location>
</feature>
<feature type="compositionally biased region" description="Low complexity" evidence="2">
    <location>
        <begin position="447"/>
        <end position="463"/>
    </location>
</feature>
<feature type="compositionally biased region" description="Low complexity" evidence="2">
    <location>
        <begin position="526"/>
        <end position="563"/>
    </location>
</feature>
<feature type="region of interest" description="Disordered" evidence="2">
    <location>
        <begin position="590"/>
        <end position="609"/>
    </location>
</feature>
<feature type="coiled-coil region" evidence="1">
    <location>
        <begin position="101"/>
        <end position="222"/>
    </location>
</feature>
<dbReference type="OrthoDB" id="5585416at2759"/>
<feature type="region of interest" description="Disordered" evidence="2">
    <location>
        <begin position="503"/>
        <end position="580"/>
    </location>
</feature>
<gene>
    <name evidence="3" type="ORF">EMPS_01398</name>
</gene>
<evidence type="ECO:0000313" key="3">
    <source>
        <dbReference type="EMBL" id="GJJ69052.1"/>
    </source>
</evidence>
<feature type="compositionally biased region" description="Basic and acidic residues" evidence="2">
    <location>
        <begin position="825"/>
        <end position="837"/>
    </location>
</feature>
<protein>
    <submittedName>
        <fullName evidence="3">Uncharacterized protein</fullName>
    </submittedName>
</protein>
<proteinExistence type="predicted"/>
<feature type="compositionally biased region" description="Polar residues" evidence="2">
    <location>
        <begin position="314"/>
        <end position="336"/>
    </location>
</feature>
<feature type="region of interest" description="Disordered" evidence="2">
    <location>
        <begin position="308"/>
        <end position="369"/>
    </location>
</feature>
<dbReference type="Proteomes" id="UP000827284">
    <property type="component" value="Unassembled WGS sequence"/>
</dbReference>
<feature type="compositionally biased region" description="Polar residues" evidence="2">
    <location>
        <begin position="727"/>
        <end position="740"/>
    </location>
</feature>
<feature type="compositionally biased region" description="Low complexity" evidence="2">
    <location>
        <begin position="741"/>
        <end position="759"/>
    </location>
</feature>
<accession>A0A9P3LSS0</accession>
<organism evidence="3 4">
    <name type="scientific">Entomortierella parvispora</name>
    <dbReference type="NCBI Taxonomy" id="205924"/>
    <lineage>
        <taxon>Eukaryota</taxon>
        <taxon>Fungi</taxon>
        <taxon>Fungi incertae sedis</taxon>
        <taxon>Mucoromycota</taxon>
        <taxon>Mortierellomycotina</taxon>
        <taxon>Mortierellomycetes</taxon>
        <taxon>Mortierellales</taxon>
        <taxon>Mortierellaceae</taxon>
        <taxon>Entomortierella</taxon>
    </lineage>
</organism>
<dbReference type="EMBL" id="BQFW01000002">
    <property type="protein sequence ID" value="GJJ69052.1"/>
    <property type="molecule type" value="Genomic_DNA"/>
</dbReference>
<feature type="compositionally biased region" description="Polar residues" evidence="2">
    <location>
        <begin position="597"/>
        <end position="609"/>
    </location>
</feature>